<sequence>NILQYNLLPDGKRLLGKGFILQQDNDSKHKEKRVMRYLNNTQNYDNFSIFPPRISIIVISKYIIGPSLFSVFFIGTISK</sequence>
<dbReference type="InterPro" id="IPR036397">
    <property type="entry name" value="RNaseH_sf"/>
</dbReference>
<dbReference type="Gene3D" id="3.30.420.10">
    <property type="entry name" value="Ribonuclease H-like superfamily/Ribonuclease H"/>
    <property type="match status" value="1"/>
</dbReference>
<keyword evidence="1" id="KW-1133">Transmembrane helix</keyword>
<dbReference type="EMBL" id="GL732591">
    <property type="protein sequence ID" value="EFX73394.1"/>
    <property type="molecule type" value="Genomic_DNA"/>
</dbReference>
<dbReference type="InParanoid" id="E9H4H9"/>
<keyword evidence="1" id="KW-0812">Transmembrane</keyword>
<keyword evidence="3" id="KW-1185">Reference proteome</keyword>
<dbReference type="KEGG" id="dpx:DAPPUDRAFT_58089"/>
<dbReference type="AlphaFoldDB" id="E9H4H9"/>
<name>E9H4H9_DAPPU</name>
<feature type="transmembrane region" description="Helical" evidence="1">
    <location>
        <begin position="54"/>
        <end position="77"/>
    </location>
</feature>
<organism evidence="2 3">
    <name type="scientific">Daphnia pulex</name>
    <name type="common">Water flea</name>
    <dbReference type="NCBI Taxonomy" id="6669"/>
    <lineage>
        <taxon>Eukaryota</taxon>
        <taxon>Metazoa</taxon>
        <taxon>Ecdysozoa</taxon>
        <taxon>Arthropoda</taxon>
        <taxon>Crustacea</taxon>
        <taxon>Branchiopoda</taxon>
        <taxon>Diplostraca</taxon>
        <taxon>Cladocera</taxon>
        <taxon>Anomopoda</taxon>
        <taxon>Daphniidae</taxon>
        <taxon>Daphnia</taxon>
    </lineage>
</organism>
<dbReference type="OrthoDB" id="6368480at2759"/>
<keyword evidence="1" id="KW-0472">Membrane</keyword>
<dbReference type="HOGENOM" id="CLU_2612822_0_0_1"/>
<reference evidence="2 3" key="1">
    <citation type="journal article" date="2011" name="Science">
        <title>The ecoresponsive genome of Daphnia pulex.</title>
        <authorList>
            <person name="Colbourne J.K."/>
            <person name="Pfrender M.E."/>
            <person name="Gilbert D."/>
            <person name="Thomas W.K."/>
            <person name="Tucker A."/>
            <person name="Oakley T.H."/>
            <person name="Tokishita S."/>
            <person name="Aerts A."/>
            <person name="Arnold G.J."/>
            <person name="Basu M.K."/>
            <person name="Bauer D.J."/>
            <person name="Caceres C.E."/>
            <person name="Carmel L."/>
            <person name="Casola C."/>
            <person name="Choi J.H."/>
            <person name="Detter J.C."/>
            <person name="Dong Q."/>
            <person name="Dusheyko S."/>
            <person name="Eads B.D."/>
            <person name="Frohlich T."/>
            <person name="Geiler-Samerotte K.A."/>
            <person name="Gerlach D."/>
            <person name="Hatcher P."/>
            <person name="Jogdeo S."/>
            <person name="Krijgsveld J."/>
            <person name="Kriventseva E.V."/>
            <person name="Kultz D."/>
            <person name="Laforsch C."/>
            <person name="Lindquist E."/>
            <person name="Lopez J."/>
            <person name="Manak J.R."/>
            <person name="Muller J."/>
            <person name="Pangilinan J."/>
            <person name="Patwardhan R.P."/>
            <person name="Pitluck S."/>
            <person name="Pritham E.J."/>
            <person name="Rechtsteiner A."/>
            <person name="Rho M."/>
            <person name="Rogozin I.B."/>
            <person name="Sakarya O."/>
            <person name="Salamov A."/>
            <person name="Schaack S."/>
            <person name="Shapiro H."/>
            <person name="Shiga Y."/>
            <person name="Skalitzky C."/>
            <person name="Smith Z."/>
            <person name="Souvorov A."/>
            <person name="Sung W."/>
            <person name="Tang Z."/>
            <person name="Tsuchiya D."/>
            <person name="Tu H."/>
            <person name="Vos H."/>
            <person name="Wang M."/>
            <person name="Wolf Y.I."/>
            <person name="Yamagata H."/>
            <person name="Yamada T."/>
            <person name="Ye Y."/>
            <person name="Shaw J.R."/>
            <person name="Andrews J."/>
            <person name="Crease T.J."/>
            <person name="Tang H."/>
            <person name="Lucas S.M."/>
            <person name="Robertson H.M."/>
            <person name="Bork P."/>
            <person name="Koonin E.V."/>
            <person name="Zdobnov E.M."/>
            <person name="Grigoriev I.V."/>
            <person name="Lynch M."/>
            <person name="Boore J.L."/>
        </authorList>
    </citation>
    <scope>NUCLEOTIDE SEQUENCE [LARGE SCALE GENOMIC DNA]</scope>
</reference>
<dbReference type="GO" id="GO:0003676">
    <property type="term" value="F:nucleic acid binding"/>
    <property type="evidence" value="ECO:0007669"/>
    <property type="project" value="InterPro"/>
</dbReference>
<evidence type="ECO:0000313" key="2">
    <source>
        <dbReference type="EMBL" id="EFX73394.1"/>
    </source>
</evidence>
<protein>
    <submittedName>
        <fullName evidence="2">Uncharacterized protein</fullName>
    </submittedName>
</protein>
<evidence type="ECO:0000313" key="3">
    <source>
        <dbReference type="Proteomes" id="UP000000305"/>
    </source>
</evidence>
<accession>E9H4H9</accession>
<dbReference type="Proteomes" id="UP000000305">
    <property type="component" value="Unassembled WGS sequence"/>
</dbReference>
<proteinExistence type="predicted"/>
<gene>
    <name evidence="2" type="ORF">DAPPUDRAFT_58089</name>
</gene>
<feature type="non-terminal residue" evidence="2">
    <location>
        <position position="1"/>
    </location>
</feature>
<evidence type="ECO:0000256" key="1">
    <source>
        <dbReference type="SAM" id="Phobius"/>
    </source>
</evidence>